<dbReference type="AlphaFoldDB" id="A0A366CX66"/>
<protein>
    <submittedName>
        <fullName evidence="2">CHAD domain-containing protein</fullName>
    </submittedName>
</protein>
<dbReference type="Proteomes" id="UP000252586">
    <property type="component" value="Unassembled WGS sequence"/>
</dbReference>
<dbReference type="Gene3D" id="1.40.20.10">
    <property type="entry name" value="CHAD domain"/>
    <property type="match status" value="1"/>
</dbReference>
<feature type="domain" description="CHAD" evidence="1">
    <location>
        <begin position="14"/>
        <end position="82"/>
    </location>
</feature>
<dbReference type="Pfam" id="PF05235">
    <property type="entry name" value="CHAD"/>
    <property type="match status" value="1"/>
</dbReference>
<dbReference type="EMBL" id="QNRE01000023">
    <property type="protein sequence ID" value="RBO82432.1"/>
    <property type="molecule type" value="Genomic_DNA"/>
</dbReference>
<gene>
    <name evidence="2" type="ORF">DFR74_12349</name>
</gene>
<accession>A0A366CX66</accession>
<dbReference type="InterPro" id="IPR038186">
    <property type="entry name" value="CHAD_dom_sf"/>
</dbReference>
<evidence type="ECO:0000259" key="1">
    <source>
        <dbReference type="Pfam" id="PF05235"/>
    </source>
</evidence>
<keyword evidence="3" id="KW-1185">Reference proteome</keyword>
<dbReference type="InterPro" id="IPR007899">
    <property type="entry name" value="CHAD_dom"/>
</dbReference>
<proteinExistence type="predicted"/>
<dbReference type="STRING" id="1210090.GCA_001613185_05437"/>
<reference evidence="2 3" key="1">
    <citation type="submission" date="2018-06" db="EMBL/GenBank/DDBJ databases">
        <title>Genomic Encyclopedia of Type Strains, Phase IV (KMG-IV): sequencing the most valuable type-strain genomes for metagenomic binning, comparative biology and taxonomic classification.</title>
        <authorList>
            <person name="Goeker M."/>
        </authorList>
    </citation>
    <scope>NUCLEOTIDE SEQUENCE [LARGE SCALE GENOMIC DNA]</scope>
    <source>
        <strain evidence="2 3">DSM 44599</strain>
    </source>
</reference>
<comment type="caution">
    <text evidence="2">The sequence shown here is derived from an EMBL/GenBank/DDBJ whole genome shotgun (WGS) entry which is preliminary data.</text>
</comment>
<evidence type="ECO:0000313" key="3">
    <source>
        <dbReference type="Proteomes" id="UP000252586"/>
    </source>
</evidence>
<name>A0A366CX66_9NOCA</name>
<dbReference type="OrthoDB" id="9777271at2"/>
<sequence>MTVETRPDAECVSRRMRRVGSARGEDATDAALHELRKPVWRTWYYVESVRDLDPARIDQTVAGLVAVQDLLGEHQDAVVAEHRPIQLTREA</sequence>
<organism evidence="2 3">
    <name type="scientific">Nocardia puris</name>
    <dbReference type="NCBI Taxonomy" id="208602"/>
    <lineage>
        <taxon>Bacteria</taxon>
        <taxon>Bacillati</taxon>
        <taxon>Actinomycetota</taxon>
        <taxon>Actinomycetes</taxon>
        <taxon>Mycobacteriales</taxon>
        <taxon>Nocardiaceae</taxon>
        <taxon>Nocardia</taxon>
    </lineage>
</organism>
<evidence type="ECO:0000313" key="2">
    <source>
        <dbReference type="EMBL" id="RBO82432.1"/>
    </source>
</evidence>